<evidence type="ECO:0000259" key="2">
    <source>
        <dbReference type="Pfam" id="PF20009"/>
    </source>
</evidence>
<feature type="signal peptide" evidence="1">
    <location>
        <begin position="1"/>
        <end position="24"/>
    </location>
</feature>
<evidence type="ECO:0000256" key="1">
    <source>
        <dbReference type="SAM" id="SignalP"/>
    </source>
</evidence>
<feature type="domain" description="GEVED" evidence="2">
    <location>
        <begin position="375"/>
        <end position="442"/>
    </location>
</feature>
<reference evidence="3 4" key="1">
    <citation type="submission" date="2020-08" db="EMBL/GenBank/DDBJ databases">
        <title>Genomic Encyclopedia of Type Strains, Phase IV (KMG-IV): sequencing the most valuable type-strain genomes for metagenomic binning, comparative biology and taxonomic classification.</title>
        <authorList>
            <person name="Goeker M."/>
        </authorList>
    </citation>
    <scope>NUCLEOTIDE SEQUENCE [LARGE SCALE GENOMIC DNA]</scope>
    <source>
        <strain evidence="3 4">DSM 22548</strain>
    </source>
</reference>
<dbReference type="Pfam" id="PF20009">
    <property type="entry name" value="GEVED"/>
    <property type="match status" value="1"/>
</dbReference>
<dbReference type="EMBL" id="JACICA010000002">
    <property type="protein sequence ID" value="MBB3702048.1"/>
    <property type="molecule type" value="Genomic_DNA"/>
</dbReference>
<comment type="caution">
    <text evidence="3">The sequence shown here is derived from an EMBL/GenBank/DDBJ whole genome shotgun (WGS) entry which is preliminary data.</text>
</comment>
<dbReference type="InterPro" id="IPR045474">
    <property type="entry name" value="GEVED"/>
</dbReference>
<organism evidence="3 4">
    <name type="scientific">Alloprevotella rava</name>
    <dbReference type="NCBI Taxonomy" id="671218"/>
    <lineage>
        <taxon>Bacteria</taxon>
        <taxon>Pseudomonadati</taxon>
        <taxon>Bacteroidota</taxon>
        <taxon>Bacteroidia</taxon>
        <taxon>Bacteroidales</taxon>
        <taxon>Prevotellaceae</taxon>
        <taxon>Alloprevotella</taxon>
    </lineage>
</organism>
<feature type="chain" id="PRO_5031272621" description="GEVED domain-containing protein" evidence="1">
    <location>
        <begin position="25"/>
        <end position="598"/>
    </location>
</feature>
<keyword evidence="1" id="KW-0732">Signal</keyword>
<sequence>MRKITSLLLLLLWLPLILCAAANAGSFSTDKFYTIAMKNNSSSYISEESDGTLVVTSYDVTKRIFWQFIPTSKANCYYIRNSASGNYIASCNVAQSRASIMKTSSTPVEYYIGTNGNFCRLTSTDCADYANTSASPNGLNKDGASSNVIVWKAGASNGNSWWRTTETENLYELRPFVPSAVVGKPARKYLLKNTHGLYLTMAADGSLSWGKNMENSAQWYFVGTGNSTGGYQLVNVAADKVLGTNSHYKVCAGKPAGYYFTSVATPQTTLTIDGDSLVTFVGARSEFARRTQIYDFPCGALTANYVLSASLKGAGVLTPLTYPAQVASGRQIIAPNTKPNTWYTIYTASKATLVKGRTATLALALKDAPQAGDSVYVYFDWNRDGVFETAQKLTAAQEMEANILIPANAATGKSRMRIRFTSNGLTEADEEVTGQTLDFILNIVPEEGQTFTASVTTNDSQRGTATLDGLTAKATPLGNARFLCWKENNNVVSLDATYTFALDHNVLLTAYFSPNTSISTGINTATTQKSLITITAQNQCVTVEPAQGVKTISIYSTTGQLAAQGKGHTLNISHLPAGSYIVLVDATQDKASSKIVVK</sequence>
<evidence type="ECO:0000313" key="3">
    <source>
        <dbReference type="EMBL" id="MBB3702048.1"/>
    </source>
</evidence>
<dbReference type="InterPro" id="IPR026444">
    <property type="entry name" value="Secre_tail"/>
</dbReference>
<accession>A0A7W5UDI0</accession>
<gene>
    <name evidence="3" type="ORF">FHS60_000501</name>
</gene>
<dbReference type="Proteomes" id="UP000541425">
    <property type="component" value="Unassembled WGS sequence"/>
</dbReference>
<dbReference type="RefSeq" id="WP_183694473.1">
    <property type="nucleotide sequence ID" value="NZ_JACICA010000002.1"/>
</dbReference>
<dbReference type="Gene3D" id="2.80.10.50">
    <property type="match status" value="1"/>
</dbReference>
<name>A0A7W5UDI0_9BACT</name>
<evidence type="ECO:0000313" key="4">
    <source>
        <dbReference type="Proteomes" id="UP000541425"/>
    </source>
</evidence>
<protein>
    <recommendedName>
        <fullName evidence="2">GEVED domain-containing protein</fullName>
    </recommendedName>
</protein>
<proteinExistence type="predicted"/>
<dbReference type="AlphaFoldDB" id="A0A7W5UDI0"/>
<dbReference type="NCBIfam" id="TIGR04183">
    <property type="entry name" value="Por_Secre_tail"/>
    <property type="match status" value="1"/>
</dbReference>